<organism evidence="2 3">
    <name type="scientific">Lyophyllum shimeji</name>
    <name type="common">Hon-shimeji</name>
    <name type="synonym">Tricholoma shimeji</name>
    <dbReference type="NCBI Taxonomy" id="47721"/>
    <lineage>
        <taxon>Eukaryota</taxon>
        <taxon>Fungi</taxon>
        <taxon>Dikarya</taxon>
        <taxon>Basidiomycota</taxon>
        <taxon>Agaricomycotina</taxon>
        <taxon>Agaricomycetes</taxon>
        <taxon>Agaricomycetidae</taxon>
        <taxon>Agaricales</taxon>
        <taxon>Tricholomatineae</taxon>
        <taxon>Lyophyllaceae</taxon>
        <taxon>Lyophyllum</taxon>
    </lineage>
</organism>
<feature type="compositionally biased region" description="Basic and acidic residues" evidence="1">
    <location>
        <begin position="76"/>
        <end position="87"/>
    </location>
</feature>
<evidence type="ECO:0000256" key="1">
    <source>
        <dbReference type="SAM" id="MobiDB-lite"/>
    </source>
</evidence>
<dbReference type="AlphaFoldDB" id="A0A9P3PHB7"/>
<accession>A0A9P3PHB7</accession>
<gene>
    <name evidence="2" type="ORF">LshimejAT787_0209670</name>
</gene>
<evidence type="ECO:0000313" key="2">
    <source>
        <dbReference type="EMBL" id="GLB35402.1"/>
    </source>
</evidence>
<evidence type="ECO:0000313" key="3">
    <source>
        <dbReference type="Proteomes" id="UP001063166"/>
    </source>
</evidence>
<sequence length="113" mass="12589">MTKRSASYHRCIFYTHPVNNIQTPSACPSEPAQRACSPQQQFERGGHIAKVYATAADYERRTLTSSGSRKRARNGRRPEDPAKDRDSCPYCLADGKTKKQNTLASSSSKAEHD</sequence>
<dbReference type="EMBL" id="BRPK01000002">
    <property type="protein sequence ID" value="GLB35402.1"/>
    <property type="molecule type" value="Genomic_DNA"/>
</dbReference>
<protein>
    <submittedName>
        <fullName evidence="2">Uncharacterized protein</fullName>
    </submittedName>
</protein>
<reference evidence="2" key="1">
    <citation type="submission" date="2022-07" db="EMBL/GenBank/DDBJ databases">
        <title>The genome of Lyophyllum shimeji provides insight into the initial evolution of ectomycorrhizal fungal genome.</title>
        <authorList>
            <person name="Kobayashi Y."/>
            <person name="Shibata T."/>
            <person name="Hirakawa H."/>
            <person name="Shigenobu S."/>
            <person name="Nishiyama T."/>
            <person name="Yamada A."/>
            <person name="Hasebe M."/>
            <person name="Kawaguchi M."/>
        </authorList>
    </citation>
    <scope>NUCLEOTIDE SEQUENCE</scope>
    <source>
        <strain evidence="2">AT787</strain>
    </source>
</reference>
<name>A0A9P3PHB7_LYOSH</name>
<feature type="compositionally biased region" description="Polar residues" evidence="1">
    <location>
        <begin position="100"/>
        <end position="113"/>
    </location>
</feature>
<feature type="region of interest" description="Disordered" evidence="1">
    <location>
        <begin position="60"/>
        <end position="113"/>
    </location>
</feature>
<proteinExistence type="predicted"/>
<comment type="caution">
    <text evidence="2">The sequence shown here is derived from an EMBL/GenBank/DDBJ whole genome shotgun (WGS) entry which is preliminary data.</text>
</comment>
<keyword evidence="3" id="KW-1185">Reference proteome</keyword>
<dbReference type="Proteomes" id="UP001063166">
    <property type="component" value="Unassembled WGS sequence"/>
</dbReference>